<feature type="compositionally biased region" description="Polar residues" evidence="1">
    <location>
        <begin position="240"/>
        <end position="254"/>
    </location>
</feature>
<feature type="compositionally biased region" description="Basic and acidic residues" evidence="1">
    <location>
        <begin position="261"/>
        <end position="276"/>
    </location>
</feature>
<keyword evidence="2" id="KW-1133">Transmembrane helix</keyword>
<keyword evidence="4" id="KW-1185">Reference proteome</keyword>
<comment type="caution">
    <text evidence="3">The sequence shown here is derived from an EMBL/GenBank/DDBJ whole genome shotgun (WGS) entry which is preliminary data.</text>
</comment>
<reference evidence="3" key="2">
    <citation type="submission" date="2023-06" db="EMBL/GenBank/DDBJ databases">
        <authorList>
            <consortium name="Lawrence Berkeley National Laboratory"/>
            <person name="Haridas S."/>
            <person name="Hensen N."/>
            <person name="Bonometti L."/>
            <person name="Westerberg I."/>
            <person name="Brannstrom I.O."/>
            <person name="Guillou S."/>
            <person name="Cros-Aarteil S."/>
            <person name="Calhoun S."/>
            <person name="Kuo A."/>
            <person name="Mondo S."/>
            <person name="Pangilinan J."/>
            <person name="Riley R."/>
            <person name="LaButti K."/>
            <person name="Andreopoulos B."/>
            <person name="Lipzen A."/>
            <person name="Chen C."/>
            <person name="Yanf M."/>
            <person name="Daum C."/>
            <person name="Ng V."/>
            <person name="Clum A."/>
            <person name="Steindorff A."/>
            <person name="Ohm R."/>
            <person name="Martin F."/>
            <person name="Silar P."/>
            <person name="Natvig D."/>
            <person name="Lalanne C."/>
            <person name="Gautier V."/>
            <person name="Ament-velasquez S.L."/>
            <person name="Kruys A."/>
            <person name="Hutchinson M.I."/>
            <person name="Powell A.J."/>
            <person name="Barry K."/>
            <person name="Miller A.N."/>
            <person name="Grigoriev I.V."/>
            <person name="Debuchy R."/>
            <person name="Gladieux P."/>
            <person name="Thoren M.H."/>
            <person name="Johannesson H."/>
        </authorList>
    </citation>
    <scope>NUCLEOTIDE SEQUENCE</scope>
    <source>
        <strain evidence="3">CBS 232.78</strain>
    </source>
</reference>
<proteinExistence type="predicted"/>
<feature type="compositionally biased region" description="Low complexity" evidence="1">
    <location>
        <begin position="212"/>
        <end position="239"/>
    </location>
</feature>
<feature type="transmembrane region" description="Helical" evidence="2">
    <location>
        <begin position="12"/>
        <end position="37"/>
    </location>
</feature>
<feature type="compositionally biased region" description="Polar residues" evidence="1">
    <location>
        <begin position="143"/>
        <end position="167"/>
    </location>
</feature>
<dbReference type="Proteomes" id="UP001285441">
    <property type="component" value="Unassembled WGS sequence"/>
</dbReference>
<evidence type="ECO:0000256" key="2">
    <source>
        <dbReference type="SAM" id="Phobius"/>
    </source>
</evidence>
<organism evidence="3 4">
    <name type="scientific">Podospora didyma</name>
    <dbReference type="NCBI Taxonomy" id="330526"/>
    <lineage>
        <taxon>Eukaryota</taxon>
        <taxon>Fungi</taxon>
        <taxon>Dikarya</taxon>
        <taxon>Ascomycota</taxon>
        <taxon>Pezizomycotina</taxon>
        <taxon>Sordariomycetes</taxon>
        <taxon>Sordariomycetidae</taxon>
        <taxon>Sordariales</taxon>
        <taxon>Podosporaceae</taxon>
        <taxon>Podospora</taxon>
    </lineage>
</organism>
<keyword evidence="2" id="KW-0472">Membrane</keyword>
<dbReference type="PANTHER" id="PTHR40623:SF2">
    <property type="entry name" value="INTEGRAL MEMBRANE PROTEIN"/>
    <property type="match status" value="1"/>
</dbReference>
<protein>
    <submittedName>
        <fullName evidence="3">Uncharacterized protein</fullName>
    </submittedName>
</protein>
<feature type="compositionally biased region" description="Basic and acidic residues" evidence="1">
    <location>
        <begin position="190"/>
        <end position="199"/>
    </location>
</feature>
<dbReference type="AlphaFoldDB" id="A0AAE0U8P3"/>
<dbReference type="PANTHER" id="PTHR40623">
    <property type="entry name" value="INTEGRAL MEMBRANE PROTEIN"/>
    <property type="match status" value="1"/>
</dbReference>
<name>A0AAE0U8P3_9PEZI</name>
<accession>A0AAE0U8P3</accession>
<sequence length="383" mass="42507">MSNGIFFVSWELWQQMTFVLAMAIVAVFCAGLVKLWWTNRLLKKQEILDEEKRARLQEMRRSGLSVKRANDIPFGVRAIQSGVEVDGIWISRPPSSNDTASGKPAYSTTFVVLEEKEGVYFSNDSKTVPISTMNDERAPSRHSPFNGSISQRLNGAYTAGSTRSTAPPVSKFAVPPQRQISQETGVLNEDTLRRLDGQAHPKPVYETYMPTSAPRNPRQPSQRSSASSSGDSMDSQPRSTRSASGKSYTSSHSSRLYMPRNPKENRIAYNIKENRGPFDTPTRTPSGFSALSQTNTPASFHQNRELPVPEPTFGPGDFHLNRSARKVNDGFEVLPAGTFGTISVSELERARDLDGQAARPLNKLRNKSVGQFEHEEVAYGQPH</sequence>
<evidence type="ECO:0000313" key="3">
    <source>
        <dbReference type="EMBL" id="KAK3394584.1"/>
    </source>
</evidence>
<evidence type="ECO:0000313" key="4">
    <source>
        <dbReference type="Proteomes" id="UP001285441"/>
    </source>
</evidence>
<evidence type="ECO:0000256" key="1">
    <source>
        <dbReference type="SAM" id="MobiDB-lite"/>
    </source>
</evidence>
<dbReference type="EMBL" id="JAULSW010000001">
    <property type="protein sequence ID" value="KAK3394584.1"/>
    <property type="molecule type" value="Genomic_DNA"/>
</dbReference>
<feature type="compositionally biased region" description="Polar residues" evidence="1">
    <location>
        <begin position="281"/>
        <end position="292"/>
    </location>
</feature>
<gene>
    <name evidence="3" type="ORF">B0H63DRAFT_51194</name>
</gene>
<keyword evidence="2" id="KW-0812">Transmembrane</keyword>
<reference evidence="3" key="1">
    <citation type="journal article" date="2023" name="Mol. Phylogenet. Evol.">
        <title>Genome-scale phylogeny and comparative genomics of the fungal order Sordariales.</title>
        <authorList>
            <person name="Hensen N."/>
            <person name="Bonometti L."/>
            <person name="Westerberg I."/>
            <person name="Brannstrom I.O."/>
            <person name="Guillou S."/>
            <person name="Cros-Aarteil S."/>
            <person name="Calhoun S."/>
            <person name="Haridas S."/>
            <person name="Kuo A."/>
            <person name="Mondo S."/>
            <person name="Pangilinan J."/>
            <person name="Riley R."/>
            <person name="LaButti K."/>
            <person name="Andreopoulos B."/>
            <person name="Lipzen A."/>
            <person name="Chen C."/>
            <person name="Yan M."/>
            <person name="Daum C."/>
            <person name="Ng V."/>
            <person name="Clum A."/>
            <person name="Steindorff A."/>
            <person name="Ohm R.A."/>
            <person name="Martin F."/>
            <person name="Silar P."/>
            <person name="Natvig D.O."/>
            <person name="Lalanne C."/>
            <person name="Gautier V."/>
            <person name="Ament-Velasquez S.L."/>
            <person name="Kruys A."/>
            <person name="Hutchinson M.I."/>
            <person name="Powell A.J."/>
            <person name="Barry K."/>
            <person name="Miller A.N."/>
            <person name="Grigoriev I.V."/>
            <person name="Debuchy R."/>
            <person name="Gladieux P."/>
            <person name="Hiltunen Thoren M."/>
            <person name="Johannesson H."/>
        </authorList>
    </citation>
    <scope>NUCLEOTIDE SEQUENCE</scope>
    <source>
        <strain evidence="3">CBS 232.78</strain>
    </source>
</reference>
<feature type="region of interest" description="Disordered" evidence="1">
    <location>
        <begin position="125"/>
        <end position="292"/>
    </location>
</feature>